<evidence type="ECO:0000313" key="2">
    <source>
        <dbReference type="Proteomes" id="UP001153620"/>
    </source>
</evidence>
<keyword evidence="2" id="KW-1185">Reference proteome</keyword>
<dbReference type="AlphaFoldDB" id="A0A9N9RRU8"/>
<proteinExistence type="predicted"/>
<dbReference type="Proteomes" id="UP001153620">
    <property type="component" value="Chromosome 2"/>
</dbReference>
<protein>
    <submittedName>
        <fullName evidence="1">Uncharacterized protein</fullName>
    </submittedName>
</protein>
<reference evidence="1" key="1">
    <citation type="submission" date="2022-01" db="EMBL/GenBank/DDBJ databases">
        <authorList>
            <person name="King R."/>
        </authorList>
    </citation>
    <scope>NUCLEOTIDE SEQUENCE</scope>
</reference>
<organism evidence="1 2">
    <name type="scientific">Chironomus riparius</name>
    <dbReference type="NCBI Taxonomy" id="315576"/>
    <lineage>
        <taxon>Eukaryota</taxon>
        <taxon>Metazoa</taxon>
        <taxon>Ecdysozoa</taxon>
        <taxon>Arthropoda</taxon>
        <taxon>Hexapoda</taxon>
        <taxon>Insecta</taxon>
        <taxon>Pterygota</taxon>
        <taxon>Neoptera</taxon>
        <taxon>Endopterygota</taxon>
        <taxon>Diptera</taxon>
        <taxon>Nematocera</taxon>
        <taxon>Chironomoidea</taxon>
        <taxon>Chironomidae</taxon>
        <taxon>Chironominae</taxon>
        <taxon>Chironomus</taxon>
    </lineage>
</organism>
<reference evidence="1" key="2">
    <citation type="submission" date="2022-10" db="EMBL/GenBank/DDBJ databases">
        <authorList>
            <consortium name="ENA_rothamsted_submissions"/>
            <consortium name="culmorum"/>
            <person name="King R."/>
        </authorList>
    </citation>
    <scope>NUCLEOTIDE SEQUENCE</scope>
</reference>
<sequence length="45" mass="5369">MLYSNIMEYASIFANFTSFLSDWSFRMSKHNLICVNQVERFNSLL</sequence>
<gene>
    <name evidence="1" type="ORF">CHIRRI_LOCUS5129</name>
</gene>
<accession>A0A9N9RRU8</accession>
<evidence type="ECO:0000313" key="1">
    <source>
        <dbReference type="EMBL" id="CAG9802214.1"/>
    </source>
</evidence>
<dbReference type="EMBL" id="OU895878">
    <property type="protein sequence ID" value="CAG9802214.1"/>
    <property type="molecule type" value="Genomic_DNA"/>
</dbReference>
<name>A0A9N9RRU8_9DIPT</name>